<evidence type="ECO:0000256" key="6">
    <source>
        <dbReference type="SAM" id="Phobius"/>
    </source>
</evidence>
<accession>A0A401KDM7</accession>
<dbReference type="STRING" id="105351.A0A401KDM7"/>
<feature type="transmembrane region" description="Helical" evidence="6">
    <location>
        <begin position="216"/>
        <end position="235"/>
    </location>
</feature>
<dbReference type="GO" id="GO:0016020">
    <property type="term" value="C:membrane"/>
    <property type="evidence" value="ECO:0007669"/>
    <property type="project" value="UniProtKB-SubCell"/>
</dbReference>
<dbReference type="Proteomes" id="UP000286921">
    <property type="component" value="Unassembled WGS sequence"/>
</dbReference>
<feature type="transmembrane region" description="Helical" evidence="6">
    <location>
        <begin position="886"/>
        <end position="906"/>
    </location>
</feature>
<feature type="domain" description="Wax synthase" evidence="7">
    <location>
        <begin position="697"/>
        <end position="784"/>
    </location>
</feature>
<keyword evidence="3 6" id="KW-1133">Transmembrane helix</keyword>
<dbReference type="Pfam" id="PF13813">
    <property type="entry name" value="MBOAT_2"/>
    <property type="match status" value="1"/>
</dbReference>
<organism evidence="9 10">
    <name type="scientific">Aspergillus awamori</name>
    <name type="common">Black koji mold</name>
    <dbReference type="NCBI Taxonomy" id="105351"/>
    <lineage>
        <taxon>Eukaryota</taxon>
        <taxon>Fungi</taxon>
        <taxon>Dikarya</taxon>
        <taxon>Ascomycota</taxon>
        <taxon>Pezizomycotina</taxon>
        <taxon>Eurotiomycetes</taxon>
        <taxon>Eurotiomycetidae</taxon>
        <taxon>Eurotiales</taxon>
        <taxon>Aspergillaceae</taxon>
        <taxon>Aspergillus</taxon>
    </lineage>
</organism>
<feature type="transmembrane region" description="Helical" evidence="6">
    <location>
        <begin position="135"/>
        <end position="158"/>
    </location>
</feature>
<dbReference type="PANTHER" id="PTHR33048">
    <property type="entry name" value="PTH11-LIKE INTEGRAL MEMBRANE PROTEIN (AFU_ORTHOLOGUE AFUA_5G11245)"/>
    <property type="match status" value="1"/>
</dbReference>
<protein>
    <submittedName>
        <fullName evidence="9">Uncharacterized protein</fullName>
    </submittedName>
</protein>
<evidence type="ECO:0000313" key="10">
    <source>
        <dbReference type="Proteomes" id="UP000286921"/>
    </source>
</evidence>
<feature type="transmembrane region" description="Helical" evidence="6">
    <location>
        <begin position="178"/>
        <end position="204"/>
    </location>
</feature>
<sequence>MANPPPGETYDFDYSHRHLYTANMAVISAGLIISTSCLVLRVYTKAHLLHKFGWDDVSIILAWVFSVSTQACSIYGYKHGGMGVHFWNVTPAVYEVYIKVVLSAAIVYVPALALAKISLIIFYYRILCHKRYQQWILYGIAFVVSSYSFALVMAFIFGCHPIQKGWNISVTGTCVNQYALYVATAVLNIISDIALILVPIPTVLGLNMPGIQKLGLSLMFMVGCATLVTGIIRLITLIPFLNSPDPTYNIGRPDLWINIEANFAIICSCLPFLRNFLRRYAPRLIGENSSLARRYKSYTYDYTGGSRGRRKEGLTQLQDDIELAENGANLALTHSNAPHTKADASASTFTQDTPVPRLPDEWNSVQLHDANCIQRWESVLFAIEWAVPDESLPFASQVPTEIGFLQVAKPKHSNVYLGDWDGLCHIHTRNIEHESPVHLYPLSALYLTVECTFEAPATFDSDLRILTPKPPRYMLSMVHHLISNPTNQNMRRRVIMDLSCSIQGCILHGPPAEEREMTVEEMDTLTRLNSVLAGGYSVMLLLHYIDIGLLTRWEFVDPSQAKSPETLNPTWARLRFGVWAAFNARCIGTPEQVHNVPEAVTRDRTAFLCRSAGIILLSYLGLDVLGSMGDPEVGSRFLIASRVPFFRRFSEITAEEIVIRIFSGIAAGIGLLASQGGFYYLFAFTSVLLRWSKPQDWPPFYGDLSDAYSLRRLWSRVWHQSNSHKFRAISGFFARDVFRFQPGTLADRYAKVVMVFAISAFMHSLIDLSSGLSSSSSGAVQFFCTQTLGLMLEDFAVNAYFVLRGGPSGNWKACRGERLIGYIWVGGFLVWSFPAYLYPMLYRSNAGLNDSVVPALLWVCLTITFFFVLFRLLLQYFVDHKWHTHDVLILAAWLLSLANCIVWSVFYKQLFYVGTLITGSVDYSKLPANIRIIEEQYLRSQLAGYLLSYTSLWLIKLSFIFFFRHLGNRFRAQRILWWVVLTFVIACYGGTLGSMDYACEMASFENIIEACASAHSIWYERVRLKVATSMDIVSDAAIIVLSGHIMWRVKINIRRKLALIGVSFLTAFIIIIALVRLELSVSGTGILSPAWLIFWNAIEICVAIMMACLASFWTFYTKLKRPSQAPRRRTEWLPPRGYASLERPILLNGRLGVRGFHNYSDLSVQSHTSLKMGYGALSRKMEEPWR</sequence>
<feature type="transmembrane region" description="Helical" evidence="6">
    <location>
        <begin position="1097"/>
        <end position="1119"/>
    </location>
</feature>
<reference evidence="9 10" key="1">
    <citation type="submission" date="2016-09" db="EMBL/GenBank/DDBJ databases">
        <title>Aspergillus awamori IFM 58123T.</title>
        <authorList>
            <person name="Kusuya Y."/>
            <person name="Shimizu M."/>
            <person name="Takahashi H."/>
            <person name="Yaguchi T."/>
        </authorList>
    </citation>
    <scope>NUCLEOTIDE SEQUENCE [LARGE SCALE GENOMIC DNA]</scope>
    <source>
        <strain evidence="9 10">IFM 58123</strain>
    </source>
</reference>
<comment type="caution">
    <text evidence="9">The sequence shown here is derived from an EMBL/GenBank/DDBJ whole genome shotgun (WGS) entry which is preliminary data.</text>
</comment>
<feature type="transmembrane region" description="Helical" evidence="6">
    <location>
        <begin position="942"/>
        <end position="963"/>
    </location>
</feature>
<feature type="transmembrane region" description="Helical" evidence="6">
    <location>
        <begin position="97"/>
        <end position="123"/>
    </location>
</feature>
<feature type="transmembrane region" description="Helical" evidence="6">
    <location>
        <begin position="657"/>
        <end position="682"/>
    </location>
</feature>
<evidence type="ECO:0000259" key="7">
    <source>
        <dbReference type="Pfam" id="PF13813"/>
    </source>
</evidence>
<keyword evidence="2 6" id="KW-0812">Transmembrane</keyword>
<proteinExistence type="inferred from homology"/>
<comment type="similarity">
    <text evidence="5">Belongs to the SAT4 family.</text>
</comment>
<feature type="transmembrane region" description="Helical" evidence="6">
    <location>
        <begin position="851"/>
        <end position="874"/>
    </location>
</feature>
<dbReference type="EMBL" id="BDHI01000001">
    <property type="protein sequence ID" value="GCB17319.1"/>
    <property type="molecule type" value="Genomic_DNA"/>
</dbReference>
<dbReference type="AlphaFoldDB" id="A0A401KDM7"/>
<keyword evidence="4 6" id="KW-0472">Membrane</keyword>
<feature type="transmembrane region" description="Helical" evidence="6">
    <location>
        <begin position="1026"/>
        <end position="1045"/>
    </location>
</feature>
<feature type="transmembrane region" description="Helical" evidence="6">
    <location>
        <begin position="56"/>
        <end position="77"/>
    </location>
</feature>
<feature type="transmembrane region" description="Helical" evidence="6">
    <location>
        <begin position="1057"/>
        <end position="1077"/>
    </location>
</feature>
<evidence type="ECO:0000256" key="5">
    <source>
        <dbReference type="ARBA" id="ARBA00038359"/>
    </source>
</evidence>
<feature type="transmembrane region" description="Helical" evidence="6">
    <location>
        <begin position="975"/>
        <end position="995"/>
    </location>
</feature>
<dbReference type="Pfam" id="PF20684">
    <property type="entry name" value="Fung_rhodopsin"/>
    <property type="match status" value="2"/>
</dbReference>
<dbReference type="InterPro" id="IPR032805">
    <property type="entry name" value="Wax_synthase_dom"/>
</dbReference>
<dbReference type="InterPro" id="IPR049326">
    <property type="entry name" value="Rhodopsin_dom_fungi"/>
</dbReference>
<dbReference type="PANTHER" id="PTHR33048:SF124">
    <property type="entry name" value="INTEGRAL MEMBRANE PROTEIN"/>
    <property type="match status" value="1"/>
</dbReference>
<evidence type="ECO:0000256" key="1">
    <source>
        <dbReference type="ARBA" id="ARBA00004141"/>
    </source>
</evidence>
<feature type="transmembrane region" description="Helical" evidence="6">
    <location>
        <begin position="20"/>
        <end position="44"/>
    </location>
</feature>
<feature type="domain" description="Rhodopsin" evidence="8">
    <location>
        <begin position="871"/>
        <end position="1116"/>
    </location>
</feature>
<keyword evidence="10" id="KW-1185">Reference proteome</keyword>
<evidence type="ECO:0000256" key="2">
    <source>
        <dbReference type="ARBA" id="ARBA00022692"/>
    </source>
</evidence>
<comment type="subcellular location">
    <subcellularLocation>
        <location evidence="1">Membrane</location>
        <topology evidence="1">Multi-pass membrane protein</topology>
    </subcellularLocation>
</comment>
<name>A0A401KDM7_ASPAW</name>
<feature type="domain" description="Rhodopsin" evidence="8">
    <location>
        <begin position="40"/>
        <end position="279"/>
    </location>
</feature>
<dbReference type="InterPro" id="IPR052337">
    <property type="entry name" value="SAT4-like"/>
</dbReference>
<evidence type="ECO:0000259" key="8">
    <source>
        <dbReference type="Pfam" id="PF20684"/>
    </source>
</evidence>
<feature type="transmembrane region" description="Helical" evidence="6">
    <location>
        <begin position="819"/>
        <end position="839"/>
    </location>
</feature>
<evidence type="ECO:0000256" key="3">
    <source>
        <dbReference type="ARBA" id="ARBA00022989"/>
    </source>
</evidence>
<evidence type="ECO:0000313" key="9">
    <source>
        <dbReference type="EMBL" id="GCB17319.1"/>
    </source>
</evidence>
<gene>
    <name evidence="9" type="ORF">AAWM_00204</name>
</gene>
<evidence type="ECO:0000256" key="4">
    <source>
        <dbReference type="ARBA" id="ARBA00023136"/>
    </source>
</evidence>